<sequence length="344" mass="39187">MIYKKIKVKRKIDKIKAHICLIFVLTSLILSITLPCVVRANQQNKNMKGNMFYVQLLNYTMPVVKVTSFDESDMAENTFSVKGKALDIFGIDIKDPSTILGKEVSYLKANSYYKKSKEKINLEPYKLDNKVVSIYNPNLKRKNKSAVPEVFIYHSHTTEAYKPGPADNFDENKNVCAVGDIIASELNNYGVNVIHDKTVHNAKAYTKSYERSGKTVDKYLKDYKDFKLVIDLHRDGATNKNAVTTKINGENVAKFMFVMAKKNPHFNKNMEVVKELKEISNKLYPGLCKDKICYYNYGTRFFNQDKSNNACLIEVGADINTIEEAKATGKYLGRIIAEYLNGKK</sequence>
<keyword evidence="2" id="KW-1185">Reference proteome</keyword>
<dbReference type="PATRIC" id="fig|1121290.3.peg.395"/>
<comment type="caution">
    <text evidence="1">The sequence shown here is derived from an EMBL/GenBank/DDBJ whole genome shotgun (WGS) entry which is preliminary data.</text>
</comment>
<gene>
    <name evidence="1" type="ORF">CLOACE_03890</name>
</gene>
<dbReference type="AlphaFoldDB" id="A0A1E8F183"/>
<name>A0A1E8F183_9CLOT</name>
<evidence type="ECO:0000313" key="2">
    <source>
        <dbReference type="Proteomes" id="UP000175744"/>
    </source>
</evidence>
<reference evidence="1 2" key="1">
    <citation type="submission" date="2016-06" db="EMBL/GenBank/DDBJ databases">
        <title>Genome sequence of Clostridium acetireducens DSM 10703.</title>
        <authorList>
            <person name="Poehlein A."/>
            <person name="Fluechter S."/>
            <person name="Duerre P."/>
            <person name="Daniel R."/>
        </authorList>
    </citation>
    <scope>NUCLEOTIDE SEQUENCE [LARGE SCALE GENOMIC DNA]</scope>
    <source>
        <strain evidence="1 2">DSM 10703</strain>
    </source>
</reference>
<protein>
    <submittedName>
        <fullName evidence="1">Stage II sporulation protein SpoIIP</fullName>
    </submittedName>
</protein>
<dbReference type="InterPro" id="IPR010897">
    <property type="entry name" value="Spore_II_P"/>
</dbReference>
<dbReference type="EMBL" id="LZFO01000004">
    <property type="protein sequence ID" value="OFI07198.1"/>
    <property type="molecule type" value="Genomic_DNA"/>
</dbReference>
<accession>A0A1E8F183</accession>
<dbReference type="Proteomes" id="UP000175744">
    <property type="component" value="Unassembled WGS sequence"/>
</dbReference>
<evidence type="ECO:0000313" key="1">
    <source>
        <dbReference type="EMBL" id="OFI07198.1"/>
    </source>
</evidence>
<organism evidence="1 2">
    <name type="scientific">Clostridium acetireducens DSM 10703</name>
    <dbReference type="NCBI Taxonomy" id="1121290"/>
    <lineage>
        <taxon>Bacteria</taxon>
        <taxon>Bacillati</taxon>
        <taxon>Bacillota</taxon>
        <taxon>Clostridia</taxon>
        <taxon>Eubacteriales</taxon>
        <taxon>Clostridiaceae</taxon>
        <taxon>Clostridium</taxon>
    </lineage>
</organism>
<dbReference type="STRING" id="1121290.CLAOCE_03890"/>
<dbReference type="NCBIfam" id="TIGR02867">
    <property type="entry name" value="spore_II_P"/>
    <property type="match status" value="1"/>
</dbReference>
<dbReference type="Pfam" id="PF07454">
    <property type="entry name" value="SpoIIP"/>
    <property type="match status" value="1"/>
</dbReference>
<dbReference type="RefSeq" id="WP_070109360.1">
    <property type="nucleotide sequence ID" value="NZ_LZFO01000004.1"/>
</dbReference>
<proteinExistence type="predicted"/>